<evidence type="ECO:0000313" key="26">
    <source>
        <dbReference type="Proteomes" id="UP000029507"/>
    </source>
</evidence>
<keyword evidence="11 24" id="KW-0812">Transmembrane</keyword>
<evidence type="ECO:0000256" key="16">
    <source>
        <dbReference type="ARBA" id="ARBA00023209"/>
    </source>
</evidence>
<dbReference type="PANTHER" id="PTHR46382">
    <property type="entry name" value="PHOSPHATIDATE CYTIDYLYLTRANSFERASE"/>
    <property type="match status" value="1"/>
</dbReference>
<dbReference type="Proteomes" id="UP000029507">
    <property type="component" value="Chromosome"/>
</dbReference>
<keyword evidence="8" id="KW-1003">Cell membrane</keyword>
<evidence type="ECO:0000256" key="22">
    <source>
        <dbReference type="ARBA" id="ARBA00032743"/>
    </source>
</evidence>
<evidence type="ECO:0000256" key="23">
    <source>
        <dbReference type="ARBA" id="ARBA00033406"/>
    </source>
</evidence>
<comment type="pathway">
    <text evidence="3">Phospholipid metabolism; CDP-diacylglycerol biosynthesis; CDP-diacylglycerol from sn-glycerol 3-phosphate: step 3/3.</text>
</comment>
<evidence type="ECO:0000256" key="1">
    <source>
        <dbReference type="ARBA" id="ARBA00001698"/>
    </source>
</evidence>
<dbReference type="KEGG" id="pste:PSTEL_16265"/>
<evidence type="ECO:0000256" key="20">
    <source>
        <dbReference type="ARBA" id="ARBA00032253"/>
    </source>
</evidence>
<accession>A0A089LYW3</accession>
<evidence type="ECO:0000256" key="6">
    <source>
        <dbReference type="ARBA" id="ARBA00012487"/>
    </source>
</evidence>
<comment type="catalytic activity">
    <reaction evidence="1">
        <text>a 1,2-diacyl-sn-glycero-3-phosphate + CTP + H(+) = a CDP-1,2-diacyl-sn-glycerol + diphosphate</text>
        <dbReference type="Rhea" id="RHEA:16229"/>
        <dbReference type="ChEBI" id="CHEBI:15378"/>
        <dbReference type="ChEBI" id="CHEBI:33019"/>
        <dbReference type="ChEBI" id="CHEBI:37563"/>
        <dbReference type="ChEBI" id="CHEBI:58332"/>
        <dbReference type="ChEBI" id="CHEBI:58608"/>
        <dbReference type="EC" id="2.7.7.41"/>
    </reaction>
</comment>
<keyword evidence="9" id="KW-0444">Lipid biosynthesis</keyword>
<gene>
    <name evidence="25" type="ORF">PSTEL_16265</name>
</gene>
<evidence type="ECO:0000256" key="3">
    <source>
        <dbReference type="ARBA" id="ARBA00005119"/>
    </source>
</evidence>
<evidence type="ECO:0000256" key="8">
    <source>
        <dbReference type="ARBA" id="ARBA00022475"/>
    </source>
</evidence>
<name>A0A089LYW3_9BACL</name>
<dbReference type="OrthoDB" id="9799199at2"/>
<protein>
    <recommendedName>
        <fullName evidence="7">Phosphatidate cytidylyltransferase</fullName>
        <ecNumber evidence="6">2.7.7.41</ecNumber>
    </recommendedName>
    <alternativeName>
        <fullName evidence="20">CDP-DAG synthase</fullName>
    </alternativeName>
    <alternativeName>
        <fullName evidence="22">CDP-DG synthase</fullName>
    </alternativeName>
    <alternativeName>
        <fullName evidence="18">CDP-diacylglycerol synthase</fullName>
    </alternativeName>
    <alternativeName>
        <fullName evidence="21">CDP-diglyceride pyrophosphorylase</fullName>
    </alternativeName>
    <alternativeName>
        <fullName evidence="23">CDP-diglyceride synthase</fullName>
    </alternativeName>
    <alternativeName>
        <fullName evidence="19">CTP:phosphatidate cytidylyltransferase</fullName>
    </alternativeName>
</protein>
<evidence type="ECO:0000256" key="5">
    <source>
        <dbReference type="ARBA" id="ARBA00010185"/>
    </source>
</evidence>
<evidence type="ECO:0000256" key="4">
    <source>
        <dbReference type="ARBA" id="ARBA00005189"/>
    </source>
</evidence>
<evidence type="ECO:0000256" key="17">
    <source>
        <dbReference type="ARBA" id="ARBA00023264"/>
    </source>
</evidence>
<evidence type="ECO:0000256" key="11">
    <source>
        <dbReference type="ARBA" id="ARBA00022692"/>
    </source>
</evidence>
<keyword evidence="17" id="KW-1208">Phospholipid metabolism</keyword>
<evidence type="ECO:0000313" key="25">
    <source>
        <dbReference type="EMBL" id="AIQ64418.1"/>
    </source>
</evidence>
<evidence type="ECO:0000256" key="13">
    <source>
        <dbReference type="ARBA" id="ARBA00022989"/>
    </source>
</evidence>
<dbReference type="HOGENOM" id="CLU_037294_2_2_9"/>
<dbReference type="Pfam" id="PF01148">
    <property type="entry name" value="CTP_transf_1"/>
    <property type="match status" value="1"/>
</dbReference>
<evidence type="ECO:0000256" key="2">
    <source>
        <dbReference type="ARBA" id="ARBA00004651"/>
    </source>
</evidence>
<comment type="pathway">
    <text evidence="4">Lipid metabolism.</text>
</comment>
<evidence type="ECO:0000256" key="19">
    <source>
        <dbReference type="ARBA" id="ARBA00031825"/>
    </source>
</evidence>
<feature type="transmembrane region" description="Helical" evidence="24">
    <location>
        <begin position="135"/>
        <end position="156"/>
    </location>
</feature>
<evidence type="ECO:0000256" key="10">
    <source>
        <dbReference type="ARBA" id="ARBA00022679"/>
    </source>
</evidence>
<organism evidence="25 26">
    <name type="scientific">Paenibacillus stellifer</name>
    <dbReference type="NCBI Taxonomy" id="169760"/>
    <lineage>
        <taxon>Bacteria</taxon>
        <taxon>Bacillati</taxon>
        <taxon>Bacillota</taxon>
        <taxon>Bacilli</taxon>
        <taxon>Bacillales</taxon>
        <taxon>Paenibacillaceae</taxon>
        <taxon>Paenibacillus</taxon>
    </lineage>
</organism>
<evidence type="ECO:0000256" key="7">
    <source>
        <dbReference type="ARBA" id="ARBA00019373"/>
    </source>
</evidence>
<dbReference type="GO" id="GO:0004605">
    <property type="term" value="F:phosphatidate cytidylyltransferase activity"/>
    <property type="evidence" value="ECO:0007669"/>
    <property type="project" value="UniProtKB-EC"/>
</dbReference>
<evidence type="ECO:0000256" key="15">
    <source>
        <dbReference type="ARBA" id="ARBA00023136"/>
    </source>
</evidence>
<feature type="transmembrane region" description="Helical" evidence="24">
    <location>
        <begin position="250"/>
        <end position="267"/>
    </location>
</feature>
<reference evidence="25 26" key="1">
    <citation type="submission" date="2014-08" db="EMBL/GenBank/DDBJ databases">
        <title>Comparative genomics of the Paenibacillus odorifer group.</title>
        <authorList>
            <person name="den Bakker H.C."/>
            <person name="Tsai Y.-C."/>
            <person name="Martin N."/>
            <person name="Korlach J."/>
            <person name="Wiedmann M."/>
        </authorList>
    </citation>
    <scope>NUCLEOTIDE SEQUENCE [LARGE SCALE GENOMIC DNA]</scope>
    <source>
        <strain evidence="25 26">DSM 14472</strain>
    </source>
</reference>
<keyword evidence="10 25" id="KW-0808">Transferase</keyword>
<sequence>MKQRLITGVVAGALFLGLCLLGGWWFQLLLTAMALIGYYEFVKMTGLSTKSGSAALGYAAVLGFMIPWEKLDMSAPLTWIQGVWLLMFLFLCITVFSKNKTDIRLAAMLFIGALYIGTGFSYMAVSRSAPDGHGVFWTFLLLCCIWGSDAGAYFVGKAIGRNKLWPAISPNKTVEGAAGGVIISIVIAMFFAALSSGLLNYGQSLMIGLVSAVVGQLGDLVQSAYKRVYGIKDSGSLLPGHGGILDRCDSWIIVFPFIHILTLLPYYH</sequence>
<evidence type="ECO:0000256" key="24">
    <source>
        <dbReference type="SAM" id="Phobius"/>
    </source>
</evidence>
<feature type="transmembrane region" description="Helical" evidence="24">
    <location>
        <begin position="103"/>
        <end position="123"/>
    </location>
</feature>
<keyword evidence="15 24" id="KW-0472">Membrane</keyword>
<comment type="similarity">
    <text evidence="5">Belongs to the CDS family.</text>
</comment>
<dbReference type="RefSeq" id="WP_038696679.1">
    <property type="nucleotide sequence ID" value="NZ_CP009286.1"/>
</dbReference>
<dbReference type="AlphaFoldDB" id="A0A089LYW3"/>
<evidence type="ECO:0000256" key="21">
    <source>
        <dbReference type="ARBA" id="ARBA00032396"/>
    </source>
</evidence>
<proteinExistence type="inferred from homology"/>
<feature type="transmembrane region" description="Helical" evidence="24">
    <location>
        <begin position="177"/>
        <end position="199"/>
    </location>
</feature>
<dbReference type="STRING" id="169760.PSTEL_16265"/>
<evidence type="ECO:0000256" key="18">
    <source>
        <dbReference type="ARBA" id="ARBA00029893"/>
    </source>
</evidence>
<keyword evidence="14" id="KW-0443">Lipid metabolism</keyword>
<evidence type="ECO:0000256" key="12">
    <source>
        <dbReference type="ARBA" id="ARBA00022695"/>
    </source>
</evidence>
<keyword evidence="26" id="KW-1185">Reference proteome</keyword>
<dbReference type="EC" id="2.7.7.41" evidence="6"/>
<dbReference type="PANTHER" id="PTHR46382:SF1">
    <property type="entry name" value="PHOSPHATIDATE CYTIDYLYLTRANSFERASE"/>
    <property type="match status" value="1"/>
</dbReference>
<evidence type="ECO:0000256" key="9">
    <source>
        <dbReference type="ARBA" id="ARBA00022516"/>
    </source>
</evidence>
<dbReference type="GO" id="GO:0005886">
    <property type="term" value="C:plasma membrane"/>
    <property type="evidence" value="ECO:0007669"/>
    <property type="project" value="UniProtKB-SubCell"/>
</dbReference>
<keyword evidence="13 24" id="KW-1133">Transmembrane helix</keyword>
<evidence type="ECO:0000256" key="14">
    <source>
        <dbReference type="ARBA" id="ARBA00023098"/>
    </source>
</evidence>
<keyword evidence="16" id="KW-0594">Phospholipid biosynthesis</keyword>
<dbReference type="EMBL" id="CP009286">
    <property type="protein sequence ID" value="AIQ64418.1"/>
    <property type="molecule type" value="Genomic_DNA"/>
</dbReference>
<feature type="transmembrane region" description="Helical" evidence="24">
    <location>
        <begin position="74"/>
        <end position="96"/>
    </location>
</feature>
<feature type="transmembrane region" description="Helical" evidence="24">
    <location>
        <begin position="6"/>
        <end position="39"/>
    </location>
</feature>
<keyword evidence="12 25" id="KW-0548">Nucleotidyltransferase</keyword>
<dbReference type="GO" id="GO:0016024">
    <property type="term" value="P:CDP-diacylglycerol biosynthetic process"/>
    <property type="evidence" value="ECO:0007669"/>
    <property type="project" value="TreeGrafter"/>
</dbReference>
<comment type="subcellular location">
    <subcellularLocation>
        <location evidence="2">Cell membrane</location>
        <topology evidence="2">Multi-pass membrane protein</topology>
    </subcellularLocation>
</comment>